<evidence type="ECO:0000256" key="4">
    <source>
        <dbReference type="SAM" id="Coils"/>
    </source>
</evidence>
<reference evidence="7" key="1">
    <citation type="submission" date="2022-07" db="EMBL/GenBank/DDBJ databases">
        <title>Phylogenomic reconstructions and comparative analyses of Kickxellomycotina fungi.</title>
        <authorList>
            <person name="Reynolds N.K."/>
            <person name="Stajich J.E."/>
            <person name="Barry K."/>
            <person name="Grigoriev I.V."/>
            <person name="Crous P."/>
            <person name="Smith M.E."/>
        </authorList>
    </citation>
    <scope>NUCLEOTIDE SEQUENCE</scope>
    <source>
        <strain evidence="7">RSA 567</strain>
    </source>
</reference>
<feature type="compositionally biased region" description="Low complexity" evidence="5">
    <location>
        <begin position="1951"/>
        <end position="1984"/>
    </location>
</feature>
<comment type="caution">
    <text evidence="7">The sequence shown here is derived from an EMBL/GenBank/DDBJ whole genome shotgun (WGS) entry which is preliminary data.</text>
</comment>
<feature type="region of interest" description="Disordered" evidence="5">
    <location>
        <begin position="848"/>
        <end position="960"/>
    </location>
</feature>
<feature type="region of interest" description="Disordered" evidence="5">
    <location>
        <begin position="1266"/>
        <end position="1633"/>
    </location>
</feature>
<dbReference type="Gene3D" id="2.130.10.10">
    <property type="entry name" value="YVTN repeat-like/Quinoprotein amine dehydrogenase"/>
    <property type="match status" value="1"/>
</dbReference>
<keyword evidence="8" id="KW-1185">Reference proteome</keyword>
<feature type="region of interest" description="Disordered" evidence="5">
    <location>
        <begin position="822"/>
        <end position="841"/>
    </location>
</feature>
<evidence type="ECO:0000256" key="1">
    <source>
        <dbReference type="ARBA" id="ARBA00004123"/>
    </source>
</evidence>
<evidence type="ECO:0000256" key="3">
    <source>
        <dbReference type="ARBA" id="ARBA00023242"/>
    </source>
</evidence>
<feature type="compositionally biased region" description="Low complexity" evidence="5">
    <location>
        <begin position="1231"/>
        <end position="1244"/>
    </location>
</feature>
<keyword evidence="4" id="KW-0175">Coiled coil</keyword>
<proteinExistence type="predicted"/>
<gene>
    <name evidence="7" type="ORF">H4R34_000885</name>
</gene>
<feature type="region of interest" description="Disordered" evidence="5">
    <location>
        <begin position="1653"/>
        <end position="1739"/>
    </location>
</feature>
<feature type="compositionally biased region" description="Polar residues" evidence="5">
    <location>
        <begin position="1322"/>
        <end position="1334"/>
    </location>
</feature>
<sequence>MAARQQTLTLKEADVEGFRPTEITTSTLIRLSDPFALDETPGYCSLLAVASDKGYVVAGTTQGFVVVGTLALHVYWASAKKNDTVALSDTTPHVSIKVPQGRVQHVAVSSDQQSILVGLHTGAVLVYSATNLKPTATPERTLLPDATVGLKQVSIRDLAPNPSAFPECVAILYTTGHLRLVNFRTGQGIGAGPGQQTTTIAWSRMGKGLLAGQFNGQLLTIDSNGSITKTIPAPPTTVAPGHTHLVVHVRWLINLEALAVYEDYAQPAAAYLRNYVTDPAPKEEEPSHEYTTQIVRWTKDSPPSVTYSTADMVCCPLGMRMREEKFYTAALRQWGSQTKNIVLMASTASTDVSVLGQIVPDAQHSSPAHGWQMWTLNESYSMTLPLASGDDDDTSPVGLALDLSSTIELPPVDPDNGDPNAPGTKATPPVPILLVYNTDGTLDGYFMVYADAIGKGVPYPGMCAHPESFTVGTDLGFAASTPQPFAKNTTGFSGFGSAPAANRVQPPKPSPFVLSTPAPRAPPASKLAPSSTGFGLTTPQLSLNPPALADYQTRTTVNPKPITVTVPPLPPPSPSPPPEPTPEDILRSTFVHIYTDFNAELKQLVNHVHKASQGMQHLKTLSDTQRAVDPCPSQPPRDANYPTLYSTDNIVKTEFTHNERLREATNQLLQATHRVNQEAQASRHTLLDLQSDVLKLETQRCQAKKDMRYFVSRTPGLPQVAFSPPTSPPLPGHQSGLDYNAEARQQLHDIYDDVASGIRRVETSLRFLQQFAGRTGAPNPHHSGFTVPHHLQSMIRRASQQVQARSTELRALEAQLARLELEPPGSLPMASPASPGESFTATSHLLGQRTPRTQPGLNGAHAASGRTLASSSPSRPWRQTLRTPQGTPKPAVPSTPLPWDQSPAAVPYAGAHHNTTPLPPVGPAPRRWRTADASSVAPAVSADEVAPPTHTRPTTHGLPPLDSAMTHLHQRAYQLQYHLTRAGLAPTARREPIHVTTCPKPGAPPASDAMASTPKKSVEQVLSANTPYLVSEAFKQRFAVPAYDDIMSSESEVDEAFKDEKESAEQREERPAEQSLALAALKSVKTLEIVQRAELNKMGYYTPQPMRPTATSGMSQASPFGLGKPGLVGPPATVIFRPPPLASPFSTPSASPLDRKSTSLGLGPTLSHDAATMSTSRKSVETTGTAVVSHSALGTGAALSQPSPLATVITTGTTTTTTTVSSDGEARQIASSVTSRPSTSTSSTFAEPTPFTNFATAAIANSAVSTDFDESSELESNLDSDSDSNTSSSAEADLDDHLVDSQFEVPSEDQGSTADDDADGVASSTPSLRLSSVELSKPDVASDGRVSPKPTLQSGVVERAVTTPTALIGDQEEQQVPDASSPSPKLEPEPIPKGVEPLPASTQVPHDILQPVDSTPPSPQPKTADAPREASPIASVPSSPALAAVVSSNADQASSSEASGSTPASPQPTPQRASRETTPVPPVLLSPASPAVKPDRVASPEAHGSDSDAHADAKCNAEKPVEVNPDYISKDESSSESELGLELGSESEVEFDSHPAEPVSDKEKEEAEGDGVGKAITPGVATNYDKMTASGDQSMPQQLKDQSRSSSYEFINHPAGKEAGTGEGSTPVSPERVAPTTATLALLPKAADVVLSELDDKSEDEESATPVEERRLDQLAMDNEVLDENEEDVADDEGVVPERDDDFAMASDATPPVGTAQLPNLDQVVADGSTDMAEEDPPFGLLGNMGMTSSSSIGMPMGGIQAPFANQSMVGPFSAQLSALDPSVQAGPESDDGMMGSDDEGLPLYLDSRPSASRASLGSSCDDIHSMMGGLTATALAQNATSHGSGAFGTPAKSSMPAAFAGAESESSSGPFGPQNMHRPATPADGGNTNASNLFQGSLWTPNSRQPSAWDSTPTNHTNFGSTAGVNAFGALPLSGQGGNPGTGAVNAFGSLTSSPPSSTSPRSVTAPTQPVFGQSNFGQSGFGAVQNPQATPTRSTSSGAFGSNAPMRGGGFGSYASGSSSFSAFDSSKK</sequence>
<dbReference type="Proteomes" id="UP001151582">
    <property type="component" value="Unassembled WGS sequence"/>
</dbReference>
<feature type="compositionally biased region" description="Low complexity" evidence="5">
    <location>
        <begin position="2015"/>
        <end position="2031"/>
    </location>
</feature>
<feature type="compositionally biased region" description="Acidic residues" evidence="5">
    <location>
        <begin position="1267"/>
        <end position="1282"/>
    </location>
</feature>
<organism evidence="7 8">
    <name type="scientific">Dimargaris verticillata</name>
    <dbReference type="NCBI Taxonomy" id="2761393"/>
    <lineage>
        <taxon>Eukaryota</taxon>
        <taxon>Fungi</taxon>
        <taxon>Fungi incertae sedis</taxon>
        <taxon>Zoopagomycota</taxon>
        <taxon>Kickxellomycotina</taxon>
        <taxon>Dimargaritomycetes</taxon>
        <taxon>Dimargaritales</taxon>
        <taxon>Dimargaritaceae</taxon>
        <taxon>Dimargaris</taxon>
    </lineage>
</organism>
<dbReference type="InterPro" id="IPR015943">
    <property type="entry name" value="WD40/YVTN_repeat-like_dom_sf"/>
</dbReference>
<feature type="compositionally biased region" description="Polar residues" evidence="5">
    <location>
        <begin position="1987"/>
        <end position="2002"/>
    </location>
</feature>
<feature type="compositionally biased region" description="Polar residues" evidence="5">
    <location>
        <begin position="1887"/>
        <end position="1921"/>
    </location>
</feature>
<feature type="region of interest" description="Disordered" evidence="5">
    <location>
        <begin position="559"/>
        <end position="581"/>
    </location>
</feature>
<dbReference type="EMBL" id="JANBQB010000031">
    <property type="protein sequence ID" value="KAJ1984080.1"/>
    <property type="molecule type" value="Genomic_DNA"/>
</dbReference>
<feature type="compositionally biased region" description="Low complexity" evidence="5">
    <location>
        <begin position="1857"/>
        <end position="1874"/>
    </location>
</feature>
<dbReference type="SUPFAM" id="SSF117289">
    <property type="entry name" value="Nucleoporin domain"/>
    <property type="match status" value="1"/>
</dbReference>
<feature type="compositionally biased region" description="Acidic residues" evidence="5">
    <location>
        <begin position="1789"/>
        <end position="1801"/>
    </location>
</feature>
<evidence type="ECO:0000256" key="5">
    <source>
        <dbReference type="SAM" id="MobiDB-lite"/>
    </source>
</evidence>
<evidence type="ECO:0000259" key="6">
    <source>
        <dbReference type="Pfam" id="PF16755"/>
    </source>
</evidence>
<dbReference type="Pfam" id="PF16755">
    <property type="entry name" value="Beta-prop_NUP159_NUP214"/>
    <property type="match status" value="1"/>
</dbReference>
<keyword evidence="2" id="KW-0813">Transport</keyword>
<feature type="region of interest" description="Disordered" evidence="5">
    <location>
        <begin position="1215"/>
        <end position="1249"/>
    </location>
</feature>
<protein>
    <recommendedName>
        <fullName evidence="6">Nucleoporin Nup159/Nup146 N-terminal domain-containing protein</fullName>
    </recommendedName>
</protein>
<feature type="region of interest" description="Disordered" evidence="5">
    <location>
        <begin position="1942"/>
        <end position="2031"/>
    </location>
</feature>
<dbReference type="GO" id="GO:0005634">
    <property type="term" value="C:nucleus"/>
    <property type="evidence" value="ECO:0007669"/>
    <property type="project" value="UniProtKB-SubCell"/>
</dbReference>
<feature type="region of interest" description="Disordered" evidence="5">
    <location>
        <begin position="1841"/>
        <end position="1921"/>
    </location>
</feature>
<feature type="region of interest" description="Disordered" evidence="5">
    <location>
        <begin position="1141"/>
        <end position="1164"/>
    </location>
</feature>
<dbReference type="InterPro" id="IPR039462">
    <property type="entry name" value="Nup159/Nup146_N"/>
</dbReference>
<feature type="region of interest" description="Disordered" evidence="5">
    <location>
        <begin position="407"/>
        <end position="426"/>
    </location>
</feature>
<feature type="domain" description="Nucleoporin Nup159/Nup146 N-terminal" evidence="6">
    <location>
        <begin position="44"/>
        <end position="442"/>
    </location>
</feature>
<feature type="compositionally biased region" description="Polar residues" evidence="5">
    <location>
        <begin position="1590"/>
        <end position="1609"/>
    </location>
</feature>
<feature type="compositionally biased region" description="Basic and acidic residues" evidence="5">
    <location>
        <begin position="1551"/>
        <end position="1565"/>
    </location>
</feature>
<feature type="compositionally biased region" description="Low complexity" evidence="5">
    <location>
        <begin position="931"/>
        <end position="948"/>
    </location>
</feature>
<evidence type="ECO:0000256" key="2">
    <source>
        <dbReference type="ARBA" id="ARBA00022448"/>
    </source>
</evidence>
<dbReference type="OrthoDB" id="248320at2759"/>
<feature type="region of interest" description="Disordered" evidence="5">
    <location>
        <begin position="1051"/>
        <end position="1073"/>
    </location>
</feature>
<feature type="region of interest" description="Disordered" evidence="5">
    <location>
        <begin position="1782"/>
        <end position="1801"/>
    </location>
</feature>
<keyword evidence="3" id="KW-0539">Nucleus</keyword>
<feature type="compositionally biased region" description="Acidic residues" evidence="5">
    <location>
        <begin position="1680"/>
        <end position="1703"/>
    </location>
</feature>
<feature type="compositionally biased region" description="Basic and acidic residues" evidence="5">
    <location>
        <begin position="1055"/>
        <end position="1072"/>
    </location>
</feature>
<feature type="coiled-coil region" evidence="4">
    <location>
        <begin position="795"/>
        <end position="822"/>
    </location>
</feature>
<feature type="compositionally biased region" description="Low complexity" evidence="5">
    <location>
        <begin position="1430"/>
        <end position="1464"/>
    </location>
</feature>
<evidence type="ECO:0000313" key="7">
    <source>
        <dbReference type="EMBL" id="KAJ1984080.1"/>
    </source>
</evidence>
<accession>A0A9W8BAX4</accession>
<feature type="compositionally biased region" description="Pro residues" evidence="5">
    <location>
        <begin position="567"/>
        <end position="580"/>
    </location>
</feature>
<comment type="subcellular location">
    <subcellularLocation>
        <location evidence="1">Nucleus</location>
    </subcellularLocation>
</comment>
<name>A0A9W8BAX4_9FUNG</name>
<evidence type="ECO:0000313" key="8">
    <source>
        <dbReference type="Proteomes" id="UP001151582"/>
    </source>
</evidence>
<feature type="compositionally biased region" description="Basic and acidic residues" evidence="5">
    <location>
        <begin position="1493"/>
        <end position="1521"/>
    </location>
</feature>